<evidence type="ECO:0000313" key="2">
    <source>
        <dbReference type="Proteomes" id="UP000887116"/>
    </source>
</evidence>
<dbReference type="Pfam" id="PF00118">
    <property type="entry name" value="Cpn60_TCP1"/>
    <property type="match status" value="1"/>
</dbReference>
<dbReference type="Gene3D" id="3.30.260.10">
    <property type="entry name" value="TCP-1-like chaperonin intermediate domain"/>
    <property type="match status" value="1"/>
</dbReference>
<dbReference type="Gene3D" id="3.50.7.10">
    <property type="entry name" value="GroEL"/>
    <property type="match status" value="1"/>
</dbReference>
<dbReference type="PANTHER" id="PTHR46883:SF1">
    <property type="entry name" value="BARDET-BIEDL SYNDROME 12 PROTEIN"/>
    <property type="match status" value="1"/>
</dbReference>
<dbReference type="InterPro" id="IPR042984">
    <property type="entry name" value="BBS12"/>
</dbReference>
<reference evidence="1" key="1">
    <citation type="submission" date="2020-07" db="EMBL/GenBank/DDBJ databases">
        <title>Multicomponent nature underlies the extraordinary mechanical properties of spider dragline silk.</title>
        <authorList>
            <person name="Kono N."/>
            <person name="Nakamura H."/>
            <person name="Mori M."/>
            <person name="Yoshida Y."/>
            <person name="Ohtoshi R."/>
            <person name="Malay A.D."/>
            <person name="Moran D.A.P."/>
            <person name="Tomita M."/>
            <person name="Numata K."/>
            <person name="Arakawa K."/>
        </authorList>
    </citation>
    <scope>NUCLEOTIDE SEQUENCE</scope>
</reference>
<dbReference type="InterPro" id="IPR027410">
    <property type="entry name" value="TCP-1-like_intermed_sf"/>
</dbReference>
<dbReference type="InterPro" id="IPR027409">
    <property type="entry name" value="GroEL-like_apical_dom_sf"/>
</dbReference>
<proteinExistence type="predicted"/>
<dbReference type="GO" id="GO:0045494">
    <property type="term" value="P:photoreceptor cell maintenance"/>
    <property type="evidence" value="ECO:0007669"/>
    <property type="project" value="TreeGrafter"/>
</dbReference>
<keyword evidence="2" id="KW-1185">Reference proteome</keyword>
<gene>
    <name evidence="1" type="primary">NCL1_09972</name>
    <name evidence="1" type="ORF">TNCT_603821</name>
</gene>
<dbReference type="InterPro" id="IPR002423">
    <property type="entry name" value="Cpn60/GroEL/TCP-1"/>
</dbReference>
<dbReference type="GO" id="GO:0051131">
    <property type="term" value="P:chaperone-mediated protein complex assembly"/>
    <property type="evidence" value="ECO:0007669"/>
    <property type="project" value="InterPro"/>
</dbReference>
<dbReference type="OrthoDB" id="6418702at2759"/>
<dbReference type="PANTHER" id="PTHR46883">
    <property type="entry name" value="BARDET-BIEDL SYNDROME 12 PROTEIN"/>
    <property type="match status" value="1"/>
</dbReference>
<organism evidence="1 2">
    <name type="scientific">Trichonephila clavata</name>
    <name type="common">Joro spider</name>
    <name type="synonym">Nephila clavata</name>
    <dbReference type="NCBI Taxonomy" id="2740835"/>
    <lineage>
        <taxon>Eukaryota</taxon>
        <taxon>Metazoa</taxon>
        <taxon>Ecdysozoa</taxon>
        <taxon>Arthropoda</taxon>
        <taxon>Chelicerata</taxon>
        <taxon>Arachnida</taxon>
        <taxon>Araneae</taxon>
        <taxon>Araneomorphae</taxon>
        <taxon>Entelegynae</taxon>
        <taxon>Araneoidea</taxon>
        <taxon>Nephilidae</taxon>
        <taxon>Trichonephila</taxon>
    </lineage>
</organism>
<comment type="caution">
    <text evidence="1">The sequence shown here is derived from an EMBL/GenBank/DDBJ whole genome shotgun (WGS) entry which is preliminary data.</text>
</comment>
<dbReference type="EMBL" id="BMAO01020434">
    <property type="protein sequence ID" value="GFQ67317.1"/>
    <property type="molecule type" value="Genomic_DNA"/>
</dbReference>
<accession>A0A8X6F1C9</accession>
<sequence>MSLKHFIGSIISSYLGPFKSNKLVVEDKDVCMIKCPLLLLQKSSHKDHLSCLIEETLNSHHERYGCSSISLLAMWYFWNEEFNAASEEGCEITDIVEHSQNILEYAISHLPEIIIKCEETFLKSHILNDIPHLPQKYQCNSFGSTKQTVSFTTKSCGNFKNSNKIPIGVMYSSRHFSPSLLQHLEDESNIPEEKQIYETNSHKDKIQFEKLKTSMHSLVKKLSHDDSDLIDLLSNVWIKQVESSKHTKFNIDGITLSPVTLPYSYSTVVDGSIIKCNTNCLHDQNLNFEKSRALAIKGSITFEYVHLGYSQNLSITVKKTAEQLKISEKDIWIQKCCDLLLKLAVNVVLVNGDVDSAIVSFCSVNSILILPNISWNILQNICVAVDKSPCTYLLDCDQNDVITNLLVKKWSFDNAEMLDGSIYIHIDISNPKNVNRLYTVILCHPNQFLLNSQEHQFWHLASRLHLATKENNLLPGAGKTEQWCFNLLQETSKNSKYL</sequence>
<dbReference type="SUPFAM" id="SSF52029">
    <property type="entry name" value="GroEL apical domain-like"/>
    <property type="match status" value="1"/>
</dbReference>
<dbReference type="Proteomes" id="UP000887116">
    <property type="component" value="Unassembled WGS sequence"/>
</dbReference>
<dbReference type="AlphaFoldDB" id="A0A8X6F1C9"/>
<protein>
    <submittedName>
        <fullName evidence="1">Bardet-Biedl syndrome 12 protein</fullName>
    </submittedName>
</protein>
<name>A0A8X6F1C9_TRICU</name>
<dbReference type="InterPro" id="IPR027413">
    <property type="entry name" value="GROEL-like_equatorial_sf"/>
</dbReference>
<dbReference type="Gene3D" id="1.10.560.10">
    <property type="entry name" value="GroEL-like equatorial domain"/>
    <property type="match status" value="1"/>
</dbReference>
<dbReference type="SUPFAM" id="SSF48592">
    <property type="entry name" value="GroEL equatorial domain-like"/>
    <property type="match status" value="1"/>
</dbReference>
<evidence type="ECO:0000313" key="1">
    <source>
        <dbReference type="EMBL" id="GFQ67317.1"/>
    </source>
</evidence>
<dbReference type="GO" id="GO:0005524">
    <property type="term" value="F:ATP binding"/>
    <property type="evidence" value="ECO:0007669"/>
    <property type="project" value="InterPro"/>
</dbReference>